<gene>
    <name evidence="3" type="ORF">TK50_02265</name>
</gene>
<feature type="transmembrane region" description="Helical" evidence="2">
    <location>
        <begin position="151"/>
        <end position="176"/>
    </location>
</feature>
<feature type="compositionally biased region" description="Low complexity" evidence="1">
    <location>
        <begin position="196"/>
        <end position="224"/>
    </location>
</feature>
<evidence type="ECO:0000256" key="1">
    <source>
        <dbReference type="SAM" id="MobiDB-lite"/>
    </source>
</evidence>
<name>A0A0D0WZX1_9ACTN</name>
<feature type="transmembrane region" description="Helical" evidence="2">
    <location>
        <begin position="21"/>
        <end position="42"/>
    </location>
</feature>
<keyword evidence="2" id="KW-1133">Transmembrane helix</keyword>
<evidence type="ECO:0000313" key="3">
    <source>
        <dbReference type="EMBL" id="KIR64516.1"/>
    </source>
</evidence>
<feature type="transmembrane region" description="Helical" evidence="2">
    <location>
        <begin position="102"/>
        <end position="122"/>
    </location>
</feature>
<feature type="compositionally biased region" description="Low complexity" evidence="1">
    <location>
        <begin position="262"/>
        <end position="305"/>
    </location>
</feature>
<feature type="region of interest" description="Disordered" evidence="1">
    <location>
        <begin position="194"/>
        <end position="305"/>
    </location>
</feature>
<accession>A0A0D0WZX1</accession>
<evidence type="ECO:0000256" key="2">
    <source>
        <dbReference type="SAM" id="Phobius"/>
    </source>
</evidence>
<dbReference type="EMBL" id="JXSX01000001">
    <property type="protein sequence ID" value="KIR64516.1"/>
    <property type="molecule type" value="Genomic_DNA"/>
</dbReference>
<dbReference type="AlphaFoldDB" id="A0A0D0WZX1"/>
<keyword evidence="4" id="KW-1185">Reference proteome</keyword>
<reference evidence="3 4" key="1">
    <citation type="submission" date="2015-01" db="EMBL/GenBank/DDBJ databases">
        <title>Sequencing and annotation of Micromonospora carbonacea strain JXNU-1 genome.</title>
        <authorList>
            <person name="Long Z."/>
            <person name="Huang Y."/>
            <person name="Jiang Y."/>
        </authorList>
    </citation>
    <scope>NUCLEOTIDE SEQUENCE [LARGE SCALE GENOMIC DNA]</scope>
    <source>
        <strain evidence="3 4">JXNU-1</strain>
    </source>
</reference>
<keyword evidence="2" id="KW-0472">Membrane</keyword>
<evidence type="ECO:0000313" key="4">
    <source>
        <dbReference type="Proteomes" id="UP000032254"/>
    </source>
</evidence>
<comment type="caution">
    <text evidence="3">The sequence shown here is derived from an EMBL/GenBank/DDBJ whole genome shotgun (WGS) entry which is preliminary data.</text>
</comment>
<dbReference type="RefSeq" id="WP_043961152.1">
    <property type="nucleotide sequence ID" value="NZ_JBEZEN010000001.1"/>
</dbReference>
<feature type="transmembrane region" description="Helical" evidence="2">
    <location>
        <begin position="62"/>
        <end position="90"/>
    </location>
</feature>
<organism evidence="3 4">
    <name type="scientific">Micromonospora haikouensis</name>
    <dbReference type="NCBI Taxonomy" id="686309"/>
    <lineage>
        <taxon>Bacteria</taxon>
        <taxon>Bacillati</taxon>
        <taxon>Actinomycetota</taxon>
        <taxon>Actinomycetes</taxon>
        <taxon>Micromonosporales</taxon>
        <taxon>Micromonosporaceae</taxon>
        <taxon>Micromonospora</taxon>
    </lineage>
</organism>
<keyword evidence="2" id="KW-0812">Transmembrane</keyword>
<protein>
    <submittedName>
        <fullName evidence="3">Uncharacterized protein</fullName>
    </submittedName>
</protein>
<dbReference type="PATRIC" id="fig|47853.6.peg.490"/>
<dbReference type="Proteomes" id="UP000032254">
    <property type="component" value="Unassembled WGS sequence"/>
</dbReference>
<sequence>MVDTHSTPSRARPGIVTISSYLLMFFALLQLLNLVTTIAVAGKLRQGFEDAFAGTASGAEGLGTFVVGFAIGSAVLMLVLALVLVVLAIFNNRGSNGSRITTWVLGGILLCCVGGSMINGAAGSMGGPSAGGDAPSAEEIERSLTAALPSWYTPVSLLLGVAGLLAVLAALILLALPKANEFFRKPKQGWEPPVPGAAYPAYPQQPGYPQTPGYPAAPGYQPGHPTYPHGTHSSSTPDQSPYPDQPGPSPSDRPDPSGPGQGSDPGPSPSSGSSDSGWSSGGSSDSGSSSGGSSDSGSSSSSSSD</sequence>
<proteinExistence type="predicted"/>
<dbReference type="GeneID" id="301303003"/>
<dbReference type="OrthoDB" id="5194611at2"/>